<reference evidence="1" key="1">
    <citation type="submission" date="2019-04" db="EMBL/GenBank/DDBJ databases">
        <authorList>
            <person name="Melise S."/>
            <person name="Noan J."/>
            <person name="Okalmin O."/>
        </authorList>
    </citation>
    <scope>NUCLEOTIDE SEQUENCE</scope>
    <source>
        <strain evidence="1">FN9</strain>
    </source>
</reference>
<proteinExistence type="predicted"/>
<name>A0A2H3FJQ7_GIBZA</name>
<accession>A0A2H3FJQ7</accession>
<dbReference type="EMBL" id="CAAKMV010000200">
    <property type="protein sequence ID" value="VIO64521.1"/>
    <property type="molecule type" value="Genomic_DNA"/>
</dbReference>
<evidence type="ECO:0000313" key="1">
    <source>
        <dbReference type="EMBL" id="VIO64521.1"/>
    </source>
</evidence>
<dbReference type="SUPFAM" id="SSF52540">
    <property type="entry name" value="P-loop containing nucleoside triphosphate hydrolases"/>
    <property type="match status" value="2"/>
</dbReference>
<dbReference type="InterPro" id="IPR027417">
    <property type="entry name" value="P-loop_NTPase"/>
</dbReference>
<protein>
    <submittedName>
        <fullName evidence="1">Uncharacterized protein</fullName>
    </submittedName>
</protein>
<dbReference type="Gene3D" id="3.40.50.300">
    <property type="entry name" value="P-loop containing nucleotide triphosphate hydrolases"/>
    <property type="match status" value="2"/>
</dbReference>
<sequence length="869" mass="96387">MDQYPLDGFLFTVPSVYHAGHDNLHALSEFLRTSSVEIRAQDARPIPDASRFRVCDEASFSYFLQLLASGIKAGHIHLTSPSFKVTLVAARTGGGAHSVPDITVTVTEDKTAKANFDVKNATMGDDQVPDGEDDTDEKDGILGYLRAKNLIQGLKVKALAWTFNISNPETMSVDTTWKVPGMTTPATIAQCAFVYELGHRLRKDGDMQGIYNADGVGCGKTFTTIMILCVCERNSILKTLYDRLPSSYSVVTAPAGIVSVWEDHYTDFVSDTFEGNGFPFLGEPVLYGYVWDERASLKALGMSPEFPLSCFTTTPLVIQSTKDGQIRNNKDGPIQISKEPSNRDQWTIDQLCDVLPQASSATTMTFNRSSRFGDKHRMSLIIVGRERFSIFASEKTADKLGNLRVWVKGPKTEVRLVNITAYFPLDLSMIVCDEAQDYKAFNTNISKALRTFWLRKKRLSQQRPFVMFLSATPAIKGLIDLESASSLINGRPERHEAVMRAIRNADKQSKSMSSSNYRIAMNDVYRELETWMISRAGYSPMLDSEEKISGSHPPPTTIVETFDTPEGLRKSLDETVEKVRQGILQKKKAVDPNTFEDIMISVAGADFMWKVGPMPGLQACVKADSEFPYGNGLVEKDIQAYDDPARRGESAYLRNLHLLIQNDGVFAKMARIVTLASRGQVADRPTHGRSKEPLHIVLFTQYPCNAAASYVYLKENCSGVADVVCLLSDIKPPDRALKLKQLREESLNRTVDGSGTGQGGQGKSIVVITTFRLAGVGLNDFVFCSLIMQLGEPLTEAELTQATGRIARRGQMKSTFRFHLKREGSESEELLRIRNDRRVALCGERLSKMKLFTDIVLQIPGGAAQRQGQ</sequence>
<dbReference type="AlphaFoldDB" id="A0A2H3FJQ7"/>
<gene>
    <name evidence="1" type="ORF">FUG_LOCUS580158</name>
</gene>
<organism evidence="1">
    <name type="scientific">Gibberella zeae</name>
    <name type="common">Wheat head blight fungus</name>
    <name type="synonym">Fusarium graminearum</name>
    <dbReference type="NCBI Taxonomy" id="5518"/>
    <lineage>
        <taxon>Eukaryota</taxon>
        <taxon>Fungi</taxon>
        <taxon>Dikarya</taxon>
        <taxon>Ascomycota</taxon>
        <taxon>Pezizomycotina</taxon>
        <taxon>Sordariomycetes</taxon>
        <taxon>Hypocreomycetidae</taxon>
        <taxon>Hypocreales</taxon>
        <taxon>Nectriaceae</taxon>
        <taxon>Fusarium</taxon>
    </lineage>
</organism>